<dbReference type="Proteomes" id="UP001201985">
    <property type="component" value="Unassembled WGS sequence"/>
</dbReference>
<organism evidence="3 4">
    <name type="scientific">Teichococcus vastitatis</name>
    <dbReference type="NCBI Taxonomy" id="2307076"/>
    <lineage>
        <taxon>Bacteria</taxon>
        <taxon>Pseudomonadati</taxon>
        <taxon>Pseudomonadota</taxon>
        <taxon>Alphaproteobacteria</taxon>
        <taxon>Acetobacterales</taxon>
        <taxon>Roseomonadaceae</taxon>
        <taxon>Roseomonas</taxon>
    </lineage>
</organism>
<dbReference type="PIRSF" id="PIRSF017082">
    <property type="entry name" value="YflP"/>
    <property type="match status" value="1"/>
</dbReference>
<dbReference type="PANTHER" id="PTHR42928">
    <property type="entry name" value="TRICARBOXYLATE-BINDING PROTEIN"/>
    <property type="match status" value="1"/>
</dbReference>
<gene>
    <name evidence="3" type="ORF">MON41_00475</name>
</gene>
<proteinExistence type="inferred from homology"/>
<accession>A0ABS9W062</accession>
<keyword evidence="2" id="KW-0732">Signal</keyword>
<evidence type="ECO:0000256" key="2">
    <source>
        <dbReference type="SAM" id="SignalP"/>
    </source>
</evidence>
<evidence type="ECO:0000313" key="3">
    <source>
        <dbReference type="EMBL" id="MCI0752235.1"/>
    </source>
</evidence>
<dbReference type="SUPFAM" id="SSF53850">
    <property type="entry name" value="Periplasmic binding protein-like II"/>
    <property type="match status" value="1"/>
</dbReference>
<keyword evidence="4" id="KW-1185">Reference proteome</keyword>
<protein>
    <submittedName>
        <fullName evidence="3">Tripartite tricarboxylate transporter substrate binding protein</fullName>
    </submittedName>
</protein>
<comment type="caution">
    <text evidence="3">The sequence shown here is derived from an EMBL/GenBank/DDBJ whole genome shotgun (WGS) entry which is preliminary data.</text>
</comment>
<feature type="signal peptide" evidence="2">
    <location>
        <begin position="1"/>
        <end position="23"/>
    </location>
</feature>
<reference evidence="3 4" key="1">
    <citation type="submission" date="2022-03" db="EMBL/GenBank/DDBJ databases">
        <title>Complete genome analysis of Roseomonas KG 17.1 : a prolific producer of plant growth promoters.</title>
        <authorList>
            <person name="Saadouli I."/>
            <person name="Najjari A."/>
            <person name="Mosbah A."/>
            <person name="Ouzari H.I."/>
        </authorList>
    </citation>
    <scope>NUCLEOTIDE SEQUENCE [LARGE SCALE GENOMIC DNA]</scope>
    <source>
        <strain evidence="3 4">KG17-1</strain>
    </source>
</reference>
<dbReference type="Gene3D" id="3.40.190.150">
    <property type="entry name" value="Bordetella uptake gene, domain 1"/>
    <property type="match status" value="1"/>
</dbReference>
<dbReference type="InterPro" id="IPR005064">
    <property type="entry name" value="BUG"/>
</dbReference>
<dbReference type="Pfam" id="PF03401">
    <property type="entry name" value="TctC"/>
    <property type="match status" value="1"/>
</dbReference>
<sequence>MSPVARRSLLAASLGASLTPARAAWSQTSPRAGGPVRIIVPFPPGGSVDTLARLLQAGLQQALGTSIVIENRSGAGGAIGAAAAARAAPDGQTILFVFDSFAVAPALLPDAGYDARRDFAPIMLLGTAPMLVTTPKSRPWTSFAGVIEAARARPETITYGTIGNGSLAHLTMTQIQQATGIRLTHVPYRGGGPLSTAAAGGEVDLPMATHAGLGGQVGQSVRPIAQTGRQRSALFPDVPTLAESGVPGLDARAWWGALAPAGTPPAALERFHAALASAMAAPEVRARLGNSLGIDPVASAPDEFGRFLETQIEQWGAVVRQHNIRAD</sequence>
<dbReference type="InterPro" id="IPR042100">
    <property type="entry name" value="Bug_dom1"/>
</dbReference>
<name>A0ABS9W062_9PROT</name>
<feature type="chain" id="PRO_5045601746" evidence="2">
    <location>
        <begin position="24"/>
        <end position="327"/>
    </location>
</feature>
<dbReference type="Gene3D" id="3.40.190.10">
    <property type="entry name" value="Periplasmic binding protein-like II"/>
    <property type="match status" value="1"/>
</dbReference>
<dbReference type="PANTHER" id="PTHR42928:SF5">
    <property type="entry name" value="BLR1237 PROTEIN"/>
    <property type="match status" value="1"/>
</dbReference>
<evidence type="ECO:0000256" key="1">
    <source>
        <dbReference type="ARBA" id="ARBA00006987"/>
    </source>
</evidence>
<evidence type="ECO:0000313" key="4">
    <source>
        <dbReference type="Proteomes" id="UP001201985"/>
    </source>
</evidence>
<dbReference type="EMBL" id="JALBUU010000004">
    <property type="protein sequence ID" value="MCI0752235.1"/>
    <property type="molecule type" value="Genomic_DNA"/>
</dbReference>
<comment type="similarity">
    <text evidence="1">Belongs to the UPF0065 (bug) family.</text>
</comment>
<dbReference type="RefSeq" id="WP_157985809.1">
    <property type="nucleotide sequence ID" value="NZ_JALBUU010000004.1"/>
</dbReference>